<protein>
    <recommendedName>
        <fullName evidence="5">Survival protein SurE-like phosphatase/nucleotidase domain-containing protein</fullName>
    </recommendedName>
</protein>
<dbReference type="InParanoid" id="A0A067P057"/>
<evidence type="ECO:0000313" key="6">
    <source>
        <dbReference type="EMBL" id="KDQ33703.1"/>
    </source>
</evidence>
<dbReference type="Proteomes" id="UP000027073">
    <property type="component" value="Unassembled WGS sequence"/>
</dbReference>
<gene>
    <name evidence="6" type="ORF">PLEOSDRAFT_1032693</name>
</gene>
<dbReference type="PANTHER" id="PTHR30457:SF0">
    <property type="entry name" value="PHOSPHATASE, PUTATIVE (AFU_ORTHOLOGUE AFUA_4G01070)-RELATED"/>
    <property type="match status" value="1"/>
</dbReference>
<dbReference type="SUPFAM" id="SSF64167">
    <property type="entry name" value="SurE-like"/>
    <property type="match status" value="1"/>
</dbReference>
<keyword evidence="3" id="KW-0378">Hydrolase</keyword>
<keyword evidence="4" id="KW-0732">Signal</keyword>
<dbReference type="OrthoDB" id="4018688at2759"/>
<evidence type="ECO:0000259" key="5">
    <source>
        <dbReference type="Pfam" id="PF01975"/>
    </source>
</evidence>
<dbReference type="PANTHER" id="PTHR30457">
    <property type="entry name" value="5'-NUCLEOTIDASE SURE"/>
    <property type="match status" value="1"/>
</dbReference>
<dbReference type="EMBL" id="KL198004">
    <property type="protein sequence ID" value="KDQ33703.1"/>
    <property type="molecule type" value="Genomic_DNA"/>
</dbReference>
<comment type="similarity">
    <text evidence="1">Belongs to the SurE nucleotidase family.</text>
</comment>
<evidence type="ECO:0000256" key="1">
    <source>
        <dbReference type="ARBA" id="ARBA00011062"/>
    </source>
</evidence>
<dbReference type="InterPro" id="IPR036523">
    <property type="entry name" value="SurE-like_sf"/>
</dbReference>
<reference evidence="7" key="1">
    <citation type="journal article" date="2014" name="Proc. Natl. Acad. Sci. U.S.A.">
        <title>Extensive sampling of basidiomycete genomes demonstrates inadequacy of the white-rot/brown-rot paradigm for wood decay fungi.</title>
        <authorList>
            <person name="Riley R."/>
            <person name="Salamov A.A."/>
            <person name="Brown D.W."/>
            <person name="Nagy L.G."/>
            <person name="Floudas D."/>
            <person name="Held B.W."/>
            <person name="Levasseur A."/>
            <person name="Lombard V."/>
            <person name="Morin E."/>
            <person name="Otillar R."/>
            <person name="Lindquist E.A."/>
            <person name="Sun H."/>
            <person name="LaButti K.M."/>
            <person name="Schmutz J."/>
            <person name="Jabbour D."/>
            <person name="Luo H."/>
            <person name="Baker S.E."/>
            <person name="Pisabarro A.G."/>
            <person name="Walton J.D."/>
            <person name="Blanchette R.A."/>
            <person name="Henrissat B."/>
            <person name="Martin F."/>
            <person name="Cullen D."/>
            <person name="Hibbett D.S."/>
            <person name="Grigoriev I.V."/>
        </authorList>
    </citation>
    <scope>NUCLEOTIDE SEQUENCE [LARGE SCALE GENOMIC DNA]</scope>
    <source>
        <strain evidence="7">PC15</strain>
    </source>
</reference>
<dbReference type="Pfam" id="PF01975">
    <property type="entry name" value="SurE"/>
    <property type="match status" value="1"/>
</dbReference>
<feature type="chain" id="PRO_5012904126" description="Survival protein SurE-like phosphatase/nucleotidase domain-containing protein" evidence="4">
    <location>
        <begin position="16"/>
        <end position="323"/>
    </location>
</feature>
<dbReference type="GO" id="GO:0008252">
    <property type="term" value="F:nucleotidase activity"/>
    <property type="evidence" value="ECO:0007669"/>
    <property type="project" value="InterPro"/>
</dbReference>
<sequence>MLWLRILSLVATASALNILLSNDDSWVSANIRETYKALRADGHDVLLVGSAVQQSGKGGSFVLPTVNITAPGGEFGSVPIGAPPFGSDPMDQNLWYFNGTPAATVAFGLDIVAPMHFGNKTIDLVVTGPNEGSNLGPFLYTLSGTLGAAYAAVYRGFPAVAFSGSNGTHRSFTEVTDHNDAATIQGKLVANFVAALSAGINTTTTRLLDLGVGVSVGFPVVGGDNPCVDPPFTATRITGGALMDKIRINATTGMPQFDDVAFDGLNVNFTGDPRLPGETNVTENCQTSVSVFAVDYDAPLNLAAPIQNRLIPIFGRTSLPEAA</sequence>
<feature type="domain" description="Survival protein SurE-like phosphatase/nucleotidase" evidence="5">
    <location>
        <begin position="18"/>
        <end position="197"/>
    </location>
</feature>
<dbReference type="VEuPathDB" id="FungiDB:PLEOSDRAFT_1032693"/>
<dbReference type="InterPro" id="IPR002828">
    <property type="entry name" value="SurE-like_Pase/nucleotidase"/>
</dbReference>
<dbReference type="STRING" id="1137138.A0A067P057"/>
<evidence type="ECO:0000256" key="2">
    <source>
        <dbReference type="ARBA" id="ARBA00022723"/>
    </source>
</evidence>
<dbReference type="GO" id="GO:0046872">
    <property type="term" value="F:metal ion binding"/>
    <property type="evidence" value="ECO:0007669"/>
    <property type="project" value="UniProtKB-KW"/>
</dbReference>
<evidence type="ECO:0000313" key="7">
    <source>
        <dbReference type="Proteomes" id="UP000027073"/>
    </source>
</evidence>
<dbReference type="AlphaFoldDB" id="A0A067P057"/>
<dbReference type="InterPro" id="IPR030048">
    <property type="entry name" value="SurE"/>
</dbReference>
<feature type="signal peptide" evidence="4">
    <location>
        <begin position="1"/>
        <end position="15"/>
    </location>
</feature>
<evidence type="ECO:0000256" key="4">
    <source>
        <dbReference type="SAM" id="SignalP"/>
    </source>
</evidence>
<name>A0A067P057_PLEO1</name>
<accession>A0A067P057</accession>
<dbReference type="HOGENOM" id="CLU_045192_0_0_1"/>
<evidence type="ECO:0000256" key="3">
    <source>
        <dbReference type="ARBA" id="ARBA00022801"/>
    </source>
</evidence>
<organism evidence="6 7">
    <name type="scientific">Pleurotus ostreatus (strain PC15)</name>
    <name type="common">Oyster mushroom</name>
    <dbReference type="NCBI Taxonomy" id="1137138"/>
    <lineage>
        <taxon>Eukaryota</taxon>
        <taxon>Fungi</taxon>
        <taxon>Dikarya</taxon>
        <taxon>Basidiomycota</taxon>
        <taxon>Agaricomycotina</taxon>
        <taxon>Agaricomycetes</taxon>
        <taxon>Agaricomycetidae</taxon>
        <taxon>Agaricales</taxon>
        <taxon>Pleurotineae</taxon>
        <taxon>Pleurotaceae</taxon>
        <taxon>Pleurotus</taxon>
    </lineage>
</organism>
<proteinExistence type="inferred from homology"/>
<keyword evidence="2" id="KW-0479">Metal-binding</keyword>
<dbReference type="Gene3D" id="3.40.1210.10">
    <property type="entry name" value="Survival protein SurE-like phosphatase/nucleotidase"/>
    <property type="match status" value="1"/>
</dbReference>